<keyword evidence="3" id="KW-0813">Transport</keyword>
<dbReference type="InterPro" id="IPR004316">
    <property type="entry name" value="SWEET_rpt"/>
</dbReference>
<proteinExistence type="inferred from homology"/>
<dbReference type="AlphaFoldDB" id="A0A452ZPL1"/>
<keyword evidence="7" id="KW-0677">Repeat</keyword>
<name>A0A452ZPL1_AEGTS</name>
<dbReference type="Gene3D" id="1.20.1280.290">
    <property type="match status" value="1"/>
</dbReference>
<keyword evidence="8" id="KW-1133">Transmembrane helix</keyword>
<organism evidence="10 11">
    <name type="scientific">Aegilops tauschii subsp. strangulata</name>
    <name type="common">Goatgrass</name>
    <dbReference type="NCBI Taxonomy" id="200361"/>
    <lineage>
        <taxon>Eukaryota</taxon>
        <taxon>Viridiplantae</taxon>
        <taxon>Streptophyta</taxon>
        <taxon>Embryophyta</taxon>
        <taxon>Tracheophyta</taxon>
        <taxon>Spermatophyta</taxon>
        <taxon>Magnoliopsida</taxon>
        <taxon>Liliopsida</taxon>
        <taxon>Poales</taxon>
        <taxon>Poaceae</taxon>
        <taxon>BOP clade</taxon>
        <taxon>Pooideae</taxon>
        <taxon>Triticodae</taxon>
        <taxon>Triticeae</taxon>
        <taxon>Triticinae</taxon>
        <taxon>Aegilops</taxon>
    </lineage>
</organism>
<accession>A0A452ZPL1</accession>
<reference evidence="10" key="4">
    <citation type="submission" date="2019-03" db="UniProtKB">
        <authorList>
            <consortium name="EnsemblPlants"/>
        </authorList>
    </citation>
    <scope>IDENTIFICATION</scope>
</reference>
<dbReference type="EnsemblPlants" id="AET1Gv20869400.1">
    <property type="protein sequence ID" value="AET1Gv20869400.1"/>
    <property type="gene ID" value="AET1Gv20869400"/>
</dbReference>
<dbReference type="GO" id="GO:0005886">
    <property type="term" value="C:plasma membrane"/>
    <property type="evidence" value="ECO:0007669"/>
    <property type="project" value="UniProtKB-SubCell"/>
</dbReference>
<protein>
    <recommendedName>
        <fullName evidence="12">Bidirectional sugar transporter SWEET</fullName>
    </recommendedName>
</protein>
<reference evidence="11" key="1">
    <citation type="journal article" date="2014" name="Science">
        <title>Ancient hybridizations among the ancestral genomes of bread wheat.</title>
        <authorList>
            <consortium name="International Wheat Genome Sequencing Consortium,"/>
            <person name="Marcussen T."/>
            <person name="Sandve S.R."/>
            <person name="Heier L."/>
            <person name="Spannagl M."/>
            <person name="Pfeifer M."/>
            <person name="Jakobsen K.S."/>
            <person name="Wulff B.B."/>
            <person name="Steuernagel B."/>
            <person name="Mayer K.F."/>
            <person name="Olsen O.A."/>
        </authorList>
    </citation>
    <scope>NUCLEOTIDE SEQUENCE [LARGE SCALE GENOMIC DNA]</scope>
    <source>
        <strain evidence="11">cv. AL8/78</strain>
    </source>
</reference>
<dbReference type="InterPro" id="IPR047664">
    <property type="entry name" value="SWEET"/>
</dbReference>
<evidence type="ECO:0000256" key="9">
    <source>
        <dbReference type="ARBA" id="ARBA00023136"/>
    </source>
</evidence>
<evidence type="ECO:0000256" key="3">
    <source>
        <dbReference type="ARBA" id="ARBA00022448"/>
    </source>
</evidence>
<evidence type="ECO:0000256" key="8">
    <source>
        <dbReference type="ARBA" id="ARBA00022989"/>
    </source>
</evidence>
<evidence type="ECO:0000256" key="2">
    <source>
        <dbReference type="ARBA" id="ARBA00007809"/>
    </source>
</evidence>
<dbReference type="Gramene" id="AET1Gv20869400.1">
    <property type="protein sequence ID" value="AET1Gv20869400.1"/>
    <property type="gene ID" value="AET1Gv20869400"/>
</dbReference>
<evidence type="ECO:0000256" key="4">
    <source>
        <dbReference type="ARBA" id="ARBA00022475"/>
    </source>
</evidence>
<dbReference type="Proteomes" id="UP000015105">
    <property type="component" value="Chromosome 1D"/>
</dbReference>
<evidence type="ECO:0000313" key="10">
    <source>
        <dbReference type="EnsemblPlants" id="AET1Gv20869400.1"/>
    </source>
</evidence>
<dbReference type="GO" id="GO:0051119">
    <property type="term" value="F:sugar transmembrane transporter activity"/>
    <property type="evidence" value="ECO:0007669"/>
    <property type="project" value="InterPro"/>
</dbReference>
<keyword evidence="6" id="KW-0812">Transmembrane</keyword>
<evidence type="ECO:0000256" key="5">
    <source>
        <dbReference type="ARBA" id="ARBA00022597"/>
    </source>
</evidence>
<comment type="subcellular location">
    <subcellularLocation>
        <location evidence="1">Cell membrane</location>
        <topology evidence="1">Multi-pass membrane protein</topology>
    </subcellularLocation>
</comment>
<keyword evidence="11" id="KW-1185">Reference proteome</keyword>
<dbReference type="PANTHER" id="PTHR10791">
    <property type="entry name" value="RAG1-ACTIVATING PROTEIN 1"/>
    <property type="match status" value="1"/>
</dbReference>
<dbReference type="PANTHER" id="PTHR10791:SF234">
    <property type="entry name" value="BIDIRECTIONAL SUGAR TRANSPORTER SWEET"/>
    <property type="match status" value="1"/>
</dbReference>
<sequence>VILCCLQGKVIKTRSVEYMPFVLSLVNFLNGCCWTGYALIKFDLYITVSTTIASSKRQRNDISMHRSNYLLIPCRSPMASVPSLASPS</sequence>
<comment type="similarity">
    <text evidence="2">Belongs to the SWEET sugar transporter family.</text>
</comment>
<reference evidence="10" key="3">
    <citation type="journal article" date="2017" name="Nature">
        <title>Genome sequence of the progenitor of the wheat D genome Aegilops tauschii.</title>
        <authorList>
            <person name="Luo M.C."/>
            <person name="Gu Y.Q."/>
            <person name="Puiu D."/>
            <person name="Wang H."/>
            <person name="Twardziok S.O."/>
            <person name="Deal K.R."/>
            <person name="Huo N."/>
            <person name="Zhu T."/>
            <person name="Wang L."/>
            <person name="Wang Y."/>
            <person name="McGuire P.E."/>
            <person name="Liu S."/>
            <person name="Long H."/>
            <person name="Ramasamy R.K."/>
            <person name="Rodriguez J.C."/>
            <person name="Van S.L."/>
            <person name="Yuan L."/>
            <person name="Wang Z."/>
            <person name="Xia Z."/>
            <person name="Xiao L."/>
            <person name="Anderson O.D."/>
            <person name="Ouyang S."/>
            <person name="Liang Y."/>
            <person name="Zimin A.V."/>
            <person name="Pertea G."/>
            <person name="Qi P."/>
            <person name="Bennetzen J.L."/>
            <person name="Dai X."/>
            <person name="Dawson M.W."/>
            <person name="Muller H.G."/>
            <person name="Kugler K."/>
            <person name="Rivarola-Duarte L."/>
            <person name="Spannagl M."/>
            <person name="Mayer K.F.X."/>
            <person name="Lu F.H."/>
            <person name="Bevan M.W."/>
            <person name="Leroy P."/>
            <person name="Li P."/>
            <person name="You F.M."/>
            <person name="Sun Q."/>
            <person name="Liu Z."/>
            <person name="Lyons E."/>
            <person name="Wicker T."/>
            <person name="Salzberg S.L."/>
            <person name="Devos K.M."/>
            <person name="Dvorak J."/>
        </authorList>
    </citation>
    <scope>NUCLEOTIDE SEQUENCE [LARGE SCALE GENOMIC DNA]</scope>
    <source>
        <strain evidence="10">cv. AL8/78</strain>
    </source>
</reference>
<evidence type="ECO:0008006" key="12">
    <source>
        <dbReference type="Google" id="ProtNLM"/>
    </source>
</evidence>
<reference evidence="10" key="5">
    <citation type="journal article" date="2021" name="G3 (Bethesda)">
        <title>Aegilops tauschii genome assembly Aet v5.0 features greater sequence contiguity and improved annotation.</title>
        <authorList>
            <person name="Wang L."/>
            <person name="Zhu T."/>
            <person name="Rodriguez J.C."/>
            <person name="Deal K.R."/>
            <person name="Dubcovsky J."/>
            <person name="McGuire P.E."/>
            <person name="Lux T."/>
            <person name="Spannagl M."/>
            <person name="Mayer K.F.X."/>
            <person name="Baldrich P."/>
            <person name="Meyers B.C."/>
            <person name="Huo N."/>
            <person name="Gu Y.Q."/>
            <person name="Zhou H."/>
            <person name="Devos K.M."/>
            <person name="Bennetzen J.L."/>
            <person name="Unver T."/>
            <person name="Budak H."/>
            <person name="Gulick P.J."/>
            <person name="Galiba G."/>
            <person name="Kalapos B."/>
            <person name="Nelson D.R."/>
            <person name="Li P."/>
            <person name="You F.M."/>
            <person name="Luo M.C."/>
            <person name="Dvorak J."/>
        </authorList>
    </citation>
    <scope>NUCLEOTIDE SEQUENCE [LARGE SCALE GENOMIC DNA]</scope>
    <source>
        <strain evidence="10">cv. AL8/78</strain>
    </source>
</reference>
<keyword evidence="4" id="KW-1003">Cell membrane</keyword>
<evidence type="ECO:0000256" key="6">
    <source>
        <dbReference type="ARBA" id="ARBA00022692"/>
    </source>
</evidence>
<reference evidence="11" key="2">
    <citation type="journal article" date="2017" name="Nat. Plants">
        <title>The Aegilops tauschii genome reveals multiple impacts of transposons.</title>
        <authorList>
            <person name="Zhao G."/>
            <person name="Zou C."/>
            <person name="Li K."/>
            <person name="Wang K."/>
            <person name="Li T."/>
            <person name="Gao L."/>
            <person name="Zhang X."/>
            <person name="Wang H."/>
            <person name="Yang Z."/>
            <person name="Liu X."/>
            <person name="Jiang W."/>
            <person name="Mao L."/>
            <person name="Kong X."/>
            <person name="Jiao Y."/>
            <person name="Jia J."/>
        </authorList>
    </citation>
    <scope>NUCLEOTIDE SEQUENCE [LARGE SCALE GENOMIC DNA]</scope>
    <source>
        <strain evidence="11">cv. AL8/78</strain>
    </source>
</reference>
<dbReference type="Pfam" id="PF03083">
    <property type="entry name" value="MtN3_slv"/>
    <property type="match status" value="1"/>
</dbReference>
<evidence type="ECO:0000313" key="11">
    <source>
        <dbReference type="Proteomes" id="UP000015105"/>
    </source>
</evidence>
<keyword evidence="9" id="KW-0472">Membrane</keyword>
<evidence type="ECO:0000256" key="7">
    <source>
        <dbReference type="ARBA" id="ARBA00022737"/>
    </source>
</evidence>
<keyword evidence="5" id="KW-0762">Sugar transport</keyword>
<evidence type="ECO:0000256" key="1">
    <source>
        <dbReference type="ARBA" id="ARBA00004651"/>
    </source>
</evidence>